<dbReference type="SUPFAM" id="SSF53098">
    <property type="entry name" value="Ribonuclease H-like"/>
    <property type="match status" value="1"/>
</dbReference>
<evidence type="ECO:0000313" key="3">
    <source>
        <dbReference type="EMBL" id="QLH83026.1"/>
    </source>
</evidence>
<dbReference type="KEGG" id="hpel:HZS54_15945"/>
<feature type="domain" description="Transposase IS4-like" evidence="2">
    <location>
        <begin position="330"/>
        <end position="542"/>
    </location>
</feature>
<name>A0A7D5P7Z0_9EURY</name>
<accession>A0A7D5P7Z0</accession>
<dbReference type="GO" id="GO:0006313">
    <property type="term" value="P:DNA transposition"/>
    <property type="evidence" value="ECO:0007669"/>
    <property type="project" value="InterPro"/>
</dbReference>
<dbReference type="InterPro" id="IPR012337">
    <property type="entry name" value="RNaseH-like_sf"/>
</dbReference>
<dbReference type="InterPro" id="IPR002559">
    <property type="entry name" value="Transposase_11"/>
</dbReference>
<dbReference type="PANTHER" id="PTHR33258">
    <property type="entry name" value="TRANSPOSASE INSL FOR INSERTION SEQUENCE ELEMENT IS186A-RELATED"/>
    <property type="match status" value="1"/>
</dbReference>
<feature type="compositionally biased region" description="Basic and acidic residues" evidence="1">
    <location>
        <begin position="1"/>
        <end position="46"/>
    </location>
</feature>
<evidence type="ECO:0000313" key="4">
    <source>
        <dbReference type="Proteomes" id="UP000509346"/>
    </source>
</evidence>
<protein>
    <submittedName>
        <fullName evidence="3">Transposase</fullName>
    </submittedName>
</protein>
<dbReference type="Pfam" id="PF01609">
    <property type="entry name" value="DDE_Tnp_1"/>
    <property type="match status" value="1"/>
</dbReference>
<keyword evidence="4" id="KW-1185">Reference proteome</keyword>
<organism evidence="3 4">
    <name type="scientific">Halosimplex pelagicum</name>
    <dbReference type="NCBI Taxonomy" id="869886"/>
    <lineage>
        <taxon>Archaea</taxon>
        <taxon>Methanobacteriati</taxon>
        <taxon>Methanobacteriota</taxon>
        <taxon>Stenosarchaea group</taxon>
        <taxon>Halobacteria</taxon>
        <taxon>Halobacteriales</taxon>
        <taxon>Haloarculaceae</taxon>
        <taxon>Halosimplex</taxon>
    </lineage>
</organism>
<feature type="region of interest" description="Disordered" evidence="1">
    <location>
        <begin position="596"/>
        <end position="626"/>
    </location>
</feature>
<dbReference type="EMBL" id="CP058909">
    <property type="protein sequence ID" value="QLH83026.1"/>
    <property type="molecule type" value="Genomic_DNA"/>
</dbReference>
<evidence type="ECO:0000259" key="2">
    <source>
        <dbReference type="Pfam" id="PF01609"/>
    </source>
</evidence>
<dbReference type="GO" id="GO:0003677">
    <property type="term" value="F:DNA binding"/>
    <property type="evidence" value="ECO:0007669"/>
    <property type="project" value="InterPro"/>
</dbReference>
<dbReference type="AlphaFoldDB" id="A0A7D5P7Z0"/>
<dbReference type="GO" id="GO:0004803">
    <property type="term" value="F:transposase activity"/>
    <property type="evidence" value="ECO:0007669"/>
    <property type="project" value="InterPro"/>
</dbReference>
<dbReference type="GeneID" id="71842219"/>
<dbReference type="Proteomes" id="UP000509346">
    <property type="component" value="Chromosome"/>
</dbReference>
<reference evidence="3 4" key="1">
    <citation type="submission" date="2020-07" db="EMBL/GenBank/DDBJ databases">
        <title>Halosimplex litoreum sp. nov. and Halosimplex rubrum sp. nov., isolated from different salt environments.</title>
        <authorList>
            <person name="Cui H."/>
        </authorList>
    </citation>
    <scope>NUCLEOTIDE SEQUENCE [LARGE SCALE GENOMIC DNA]</scope>
    <source>
        <strain evidence="3 4">R2</strain>
    </source>
</reference>
<proteinExistence type="predicted"/>
<dbReference type="RefSeq" id="WP_179918084.1">
    <property type="nucleotide sequence ID" value="NZ_CP058909.1"/>
</dbReference>
<gene>
    <name evidence="3" type="ORF">HZS54_15945</name>
</gene>
<sequence>MAKEKDEDADRDPESKGEIHERWERKGEISSRYREAENKLPDDPRTDPWAYTALLTRNPAKNITPPLWEAIKSEAYRVYRWSVQRDRYDDQETPEHRLAKALGKVQLRHYYWSKGKNEDLTENLDGEDATRLYLFFDLSALNQSGVARAIKDPDIQEALGIENSVSQPTLNRMPGRMDDETRHYYASETETLVRQLQDTKLEHWFRDPTPDTIVTDGEGFPPVQVIARELRSKTFKYLRLKRDSSTEVTKDASLRVLIAAANGNGFVNDAAKNLKYKPFYDDGDIPTGQNLTHHLRKSSRESVLRMFREANEELFEIAARHDYFPDSAEVAIDITDWPFYGDNESNEFIRGTKPGRNYSWAWKYITLAVVGTDTPLILVVLPVKDKSKTPEYIRRMLRLSRQHLNIGRVYLDAGTEFYNSDTISTITEQGLKLVMQGRKSGKTVKHFLNGMARADLRSSYYPYGVGSLDDDSYYAVGLKSDKTVKLRKSDADEPMDDYTYFYTNLHPEEVPPEELGEAYRRRWGIETDFRVIKEEFLAKCGSRNPALRAFYFNFAAHLFNIWTVANILRAEETGEALSEGKQLTAGELMQAIEDDPRDLRLPTEPPETRQVFGDVLGGGWNTSDAD</sequence>
<feature type="region of interest" description="Disordered" evidence="1">
    <location>
        <begin position="1"/>
        <end position="47"/>
    </location>
</feature>
<evidence type="ECO:0000256" key="1">
    <source>
        <dbReference type="SAM" id="MobiDB-lite"/>
    </source>
</evidence>
<dbReference type="PANTHER" id="PTHR33258:SF1">
    <property type="entry name" value="TRANSPOSASE INSL FOR INSERTION SEQUENCE ELEMENT IS186A-RELATED"/>
    <property type="match status" value="1"/>
</dbReference>